<dbReference type="GO" id="GO:0003824">
    <property type="term" value="F:catalytic activity"/>
    <property type="evidence" value="ECO:0007669"/>
    <property type="project" value="UniProtKB-ARBA"/>
</dbReference>
<comment type="caution">
    <text evidence="2">The sequence shown here is derived from an EMBL/GenBank/DDBJ whole genome shotgun (WGS) entry which is preliminary data.</text>
</comment>
<dbReference type="SUPFAM" id="SSF52096">
    <property type="entry name" value="ClpP/crotonase"/>
    <property type="match status" value="1"/>
</dbReference>
<gene>
    <name evidence="2" type="ORF">ISG29_13490</name>
</gene>
<proteinExistence type="inferred from homology"/>
<comment type="similarity">
    <text evidence="1">Belongs to the enoyl-CoA hydratase/isomerase family.</text>
</comment>
<dbReference type="Pfam" id="PF00378">
    <property type="entry name" value="ECH_1"/>
    <property type="match status" value="2"/>
</dbReference>
<dbReference type="NCBIfam" id="NF006109">
    <property type="entry name" value="PRK08260.1"/>
    <property type="match status" value="1"/>
</dbReference>
<accession>A0A930V2S6</accession>
<protein>
    <submittedName>
        <fullName evidence="2">Enoyl-CoA hydratase/isomerase family protein</fullName>
    </submittedName>
</protein>
<dbReference type="Gene3D" id="1.10.12.10">
    <property type="entry name" value="Lyase 2-enoyl-coa Hydratase, Chain A, domain 2"/>
    <property type="match status" value="1"/>
</dbReference>
<dbReference type="RefSeq" id="WP_194503976.1">
    <property type="nucleotide sequence ID" value="NZ_JADIVZ010000007.1"/>
</dbReference>
<dbReference type="PANTHER" id="PTHR43802">
    <property type="entry name" value="ENOYL-COA HYDRATASE"/>
    <property type="match status" value="1"/>
</dbReference>
<sequence length="302" mass="32631">MAHVRVEVADHIATITLDRPEALNAFTDEMESELMTALDRCDADDDVRAVVLTGAGRAFCAGMDLSDADATFESWRTSDRAPSGSQYRVEGQRLPFRRDGGGRVVLRMFASDKPIIAAINGAAVGVGLTMTLAADIRVCADHATLGFVFNRRGLVPESCSSWFLPRLVPMSTALEWVLTGRLFDAHEALRHGLVRSLHPAAEILDAALGLAREIADNAAPVSVALARQLLWRMLGADHPMVAHEIETHALNVRGVSADAIEGIGSFLDHRAPRFADRVSVDLPAVFDHRPVEEFVARPGGAP</sequence>
<organism evidence="2 3">
    <name type="scientific">Nocardioides acrostichi</name>
    <dbReference type="NCBI Taxonomy" id="2784339"/>
    <lineage>
        <taxon>Bacteria</taxon>
        <taxon>Bacillati</taxon>
        <taxon>Actinomycetota</taxon>
        <taxon>Actinomycetes</taxon>
        <taxon>Propionibacteriales</taxon>
        <taxon>Nocardioidaceae</taxon>
        <taxon>Nocardioides</taxon>
    </lineage>
</organism>
<evidence type="ECO:0000313" key="3">
    <source>
        <dbReference type="Proteomes" id="UP000656804"/>
    </source>
</evidence>
<dbReference type="Proteomes" id="UP000656804">
    <property type="component" value="Unassembled WGS sequence"/>
</dbReference>
<dbReference type="Gene3D" id="3.90.226.10">
    <property type="entry name" value="2-enoyl-CoA Hydratase, Chain A, domain 1"/>
    <property type="match status" value="1"/>
</dbReference>
<dbReference type="InterPro" id="IPR029045">
    <property type="entry name" value="ClpP/crotonase-like_dom_sf"/>
</dbReference>
<dbReference type="EMBL" id="JADIVZ010000007">
    <property type="protein sequence ID" value="MBF4162705.1"/>
    <property type="molecule type" value="Genomic_DNA"/>
</dbReference>
<reference evidence="2" key="1">
    <citation type="submission" date="2020-11" db="EMBL/GenBank/DDBJ databases">
        <title>Nocardioides sp. CBS4Y-1, whole genome shotgun sequence.</title>
        <authorList>
            <person name="Tuo L."/>
        </authorList>
    </citation>
    <scope>NUCLEOTIDE SEQUENCE</scope>
    <source>
        <strain evidence="2">CBS4Y-1</strain>
    </source>
</reference>
<name>A0A930V2S6_9ACTN</name>
<evidence type="ECO:0000313" key="2">
    <source>
        <dbReference type="EMBL" id="MBF4162705.1"/>
    </source>
</evidence>
<keyword evidence="3" id="KW-1185">Reference proteome</keyword>
<dbReference type="InterPro" id="IPR001753">
    <property type="entry name" value="Enoyl-CoA_hydra/iso"/>
</dbReference>
<dbReference type="PANTHER" id="PTHR43802:SF1">
    <property type="entry name" value="IP11341P-RELATED"/>
    <property type="match status" value="1"/>
</dbReference>
<dbReference type="InterPro" id="IPR014748">
    <property type="entry name" value="Enoyl-CoA_hydra_C"/>
</dbReference>
<dbReference type="AlphaFoldDB" id="A0A930V2S6"/>
<evidence type="ECO:0000256" key="1">
    <source>
        <dbReference type="ARBA" id="ARBA00005254"/>
    </source>
</evidence>
<dbReference type="CDD" id="cd06558">
    <property type="entry name" value="crotonase-like"/>
    <property type="match status" value="1"/>
</dbReference>